<comment type="catalytic activity">
    <reaction evidence="11">
        <text>N(6)-(pyridoxal phosphate)-L-lysyl-[4-amino-5-hydroxymethyl-2-methylpyrimidine phosphate synthase] + L-histidyl-[4-amino-5-hydroxymethyl-2-methylpyrimidine phosphate synthase] + 2 Fe(3+) + 4 H2O = L-lysyl-[4-amino-5-hydroxymethyl-2-methylpyrimidine phosphate synthase] + (2S)-2-amino-5-hydroxy-4-oxopentanoyl-[4-amino-5-hydroxymethyl-2-methylpyrimidine phosphate synthase] + 4-amino-2-methyl-5-(phosphooxymethyl)pyrimidine + 3-oxopropanoate + 2 Fe(2+) + 2 H(+)</text>
        <dbReference type="Rhea" id="RHEA:65756"/>
        <dbReference type="Rhea" id="RHEA-COMP:16892"/>
        <dbReference type="Rhea" id="RHEA-COMP:16893"/>
        <dbReference type="Rhea" id="RHEA-COMP:16894"/>
        <dbReference type="Rhea" id="RHEA-COMP:16895"/>
        <dbReference type="ChEBI" id="CHEBI:15377"/>
        <dbReference type="ChEBI" id="CHEBI:15378"/>
        <dbReference type="ChEBI" id="CHEBI:29033"/>
        <dbReference type="ChEBI" id="CHEBI:29034"/>
        <dbReference type="ChEBI" id="CHEBI:29969"/>
        <dbReference type="ChEBI" id="CHEBI:29979"/>
        <dbReference type="ChEBI" id="CHEBI:33190"/>
        <dbReference type="ChEBI" id="CHEBI:58354"/>
        <dbReference type="ChEBI" id="CHEBI:143915"/>
        <dbReference type="ChEBI" id="CHEBI:157692"/>
    </reaction>
    <physiologicalReaction direction="left-to-right" evidence="11">
        <dbReference type="Rhea" id="RHEA:65757"/>
    </physiologicalReaction>
</comment>
<evidence type="ECO:0000256" key="6">
    <source>
        <dbReference type="ARBA" id="ARBA00022723"/>
    </source>
</evidence>
<evidence type="ECO:0000256" key="10">
    <source>
        <dbReference type="ARBA" id="ARBA00033171"/>
    </source>
</evidence>
<keyword evidence="9" id="KW-0408">Iron</keyword>
<dbReference type="GO" id="GO:0016740">
    <property type="term" value="F:transferase activity"/>
    <property type="evidence" value="ECO:0007669"/>
    <property type="project" value="UniProtKB-KW"/>
</dbReference>
<accession>A0A932MMF4</accession>
<dbReference type="EMBL" id="JACPUR010000004">
    <property type="protein sequence ID" value="MBI3126492.1"/>
    <property type="molecule type" value="Genomic_DNA"/>
</dbReference>
<keyword evidence="12" id="KW-0732">Signal</keyword>
<protein>
    <recommendedName>
        <fullName evidence="10">Thiamine pyrimidine synthase</fullName>
    </recommendedName>
</protein>
<dbReference type="SUPFAM" id="SSF53850">
    <property type="entry name" value="Periplasmic binding protein-like II"/>
    <property type="match status" value="1"/>
</dbReference>
<dbReference type="Pfam" id="PF09084">
    <property type="entry name" value="NMT1"/>
    <property type="match status" value="1"/>
</dbReference>
<feature type="signal peptide" evidence="12">
    <location>
        <begin position="1"/>
        <end position="28"/>
    </location>
</feature>
<organism evidence="14 15">
    <name type="scientific">Tectimicrobiota bacterium</name>
    <dbReference type="NCBI Taxonomy" id="2528274"/>
    <lineage>
        <taxon>Bacteria</taxon>
        <taxon>Pseudomonadati</taxon>
        <taxon>Nitrospinota/Tectimicrobiota group</taxon>
        <taxon>Candidatus Tectimicrobiota</taxon>
    </lineage>
</organism>
<evidence type="ECO:0000256" key="9">
    <source>
        <dbReference type="ARBA" id="ARBA00023004"/>
    </source>
</evidence>
<evidence type="ECO:0000256" key="2">
    <source>
        <dbReference type="ARBA" id="ARBA00004948"/>
    </source>
</evidence>
<dbReference type="PANTHER" id="PTHR31528:SF1">
    <property type="entry name" value="4-AMINO-5-HYDROXYMETHYL-2-METHYLPYRIMIDINE PHOSPHATE SYNTHASE THI11-RELATED"/>
    <property type="match status" value="1"/>
</dbReference>
<gene>
    <name evidence="14" type="ORF">HYZ11_02675</name>
</gene>
<evidence type="ECO:0000313" key="15">
    <source>
        <dbReference type="Proteomes" id="UP000782312"/>
    </source>
</evidence>
<dbReference type="GO" id="GO:0046872">
    <property type="term" value="F:metal ion binding"/>
    <property type="evidence" value="ECO:0007669"/>
    <property type="project" value="UniProtKB-KW"/>
</dbReference>
<dbReference type="InterPro" id="IPR015168">
    <property type="entry name" value="SsuA/THI5"/>
</dbReference>
<evidence type="ECO:0000313" key="14">
    <source>
        <dbReference type="EMBL" id="MBI3126492.1"/>
    </source>
</evidence>
<evidence type="ECO:0000256" key="3">
    <source>
        <dbReference type="ARBA" id="ARBA00009406"/>
    </source>
</evidence>
<comment type="function">
    <text evidence="1">Responsible for the formation of the pyrimidine heterocycle in the thiamine biosynthesis pathway. Catalyzes the formation of hydroxymethylpyrimidine phosphate (HMP-P) from histidine and pyridoxal phosphate (PLP). The protein uses PLP and the active site histidine to form HMP-P, generating an inactive enzyme. The enzyme can only undergo a single turnover, which suggests it is a suicide enzyme.</text>
</comment>
<dbReference type="PANTHER" id="PTHR31528">
    <property type="entry name" value="4-AMINO-5-HYDROXYMETHYL-2-METHYLPYRIMIDINE PHOSPHATE SYNTHASE THI11-RELATED"/>
    <property type="match status" value="1"/>
</dbReference>
<keyword evidence="7" id="KW-0663">Pyridoxal phosphate</keyword>
<comment type="pathway">
    <text evidence="2">Cofactor biosynthesis; thiamine diphosphate biosynthesis.</text>
</comment>
<evidence type="ECO:0000256" key="4">
    <source>
        <dbReference type="ARBA" id="ARBA00011738"/>
    </source>
</evidence>
<evidence type="ECO:0000256" key="7">
    <source>
        <dbReference type="ARBA" id="ARBA00022898"/>
    </source>
</evidence>
<keyword evidence="6" id="KW-0479">Metal-binding</keyword>
<dbReference type="CDD" id="cd01008">
    <property type="entry name" value="PBP2_NrtA_SsuA_CpmA_like"/>
    <property type="match status" value="1"/>
</dbReference>
<keyword evidence="8" id="KW-0784">Thiamine biosynthesis</keyword>
<dbReference type="Proteomes" id="UP000782312">
    <property type="component" value="Unassembled WGS sequence"/>
</dbReference>
<dbReference type="InterPro" id="IPR027939">
    <property type="entry name" value="NMT1/THI5"/>
</dbReference>
<feature type="domain" description="SsuA/THI5-like" evidence="13">
    <location>
        <begin position="47"/>
        <end position="258"/>
    </location>
</feature>
<evidence type="ECO:0000259" key="13">
    <source>
        <dbReference type="Pfam" id="PF09084"/>
    </source>
</evidence>
<proteinExistence type="inferred from homology"/>
<dbReference type="GO" id="GO:0009228">
    <property type="term" value="P:thiamine biosynthetic process"/>
    <property type="evidence" value="ECO:0007669"/>
    <property type="project" value="UniProtKB-KW"/>
</dbReference>
<evidence type="ECO:0000256" key="5">
    <source>
        <dbReference type="ARBA" id="ARBA00022679"/>
    </source>
</evidence>
<feature type="chain" id="PRO_5037196986" description="Thiamine pyrimidine synthase" evidence="12">
    <location>
        <begin position="29"/>
        <end position="378"/>
    </location>
</feature>
<dbReference type="AlphaFoldDB" id="A0A932MMF4"/>
<name>A0A932MMF4_UNCTE</name>
<reference evidence="14" key="1">
    <citation type="submission" date="2020-07" db="EMBL/GenBank/DDBJ databases">
        <title>Huge and variable diversity of episymbiotic CPR bacteria and DPANN archaea in groundwater ecosystems.</title>
        <authorList>
            <person name="He C.Y."/>
            <person name="Keren R."/>
            <person name="Whittaker M."/>
            <person name="Farag I.F."/>
            <person name="Doudna J."/>
            <person name="Cate J.H.D."/>
            <person name="Banfield J.F."/>
        </authorList>
    </citation>
    <scope>NUCLEOTIDE SEQUENCE</scope>
    <source>
        <strain evidence="14">NC_groundwater_763_Ag_S-0.2um_68_21</strain>
    </source>
</reference>
<evidence type="ECO:0000256" key="8">
    <source>
        <dbReference type="ARBA" id="ARBA00022977"/>
    </source>
</evidence>
<evidence type="ECO:0000256" key="1">
    <source>
        <dbReference type="ARBA" id="ARBA00003469"/>
    </source>
</evidence>
<dbReference type="Gene3D" id="3.40.190.10">
    <property type="entry name" value="Periplasmic binding protein-like II"/>
    <property type="match status" value="2"/>
</dbReference>
<comment type="caution">
    <text evidence="14">The sequence shown here is derived from an EMBL/GenBank/DDBJ whole genome shotgun (WGS) entry which is preliminary data.</text>
</comment>
<sequence>MKSARVWLGALLCLLLAGAGAGAPPAMAAKKLTTVKVTLANPIFNPGLAFLWIGSFMGWYEEEGVDAQFVAAQGEGQSLGWAVAGRTDIAVPRPFPILFRAARGEDVGVTGVYVLNNQPIYEGVAVPPNSPIKSVCDLKGKKVGILAPNDAGIAFLARALKDCGLKASDVTFLPTGVADKSAAAMRLGRVDAWASVDVQYSLAKARGFEFRIIPYGKFLDDLFGNTIWVNQKFLKENRQAVIGYLRGMAKGSIFFYTNLDAALDMHWVLYPESMPKGMTKEQANKLFRQVLESRAPKLRKDKNAKHFGEFSEKKWAAYIQFLGLQKELPPEKVKAIWTNDLIAEVNNFDPKEIENQARNFNFQETLKKYQARMAARGR</sequence>
<comment type="similarity">
    <text evidence="3">Belongs to the NMT1/THI5 family.</text>
</comment>
<keyword evidence="5" id="KW-0808">Transferase</keyword>
<evidence type="ECO:0000256" key="12">
    <source>
        <dbReference type="SAM" id="SignalP"/>
    </source>
</evidence>
<comment type="subunit">
    <text evidence="4">Homodimer.</text>
</comment>
<evidence type="ECO:0000256" key="11">
    <source>
        <dbReference type="ARBA" id="ARBA00048179"/>
    </source>
</evidence>